<feature type="chain" id="PRO_5012556257" evidence="7">
    <location>
        <begin position="21"/>
        <end position="201"/>
    </location>
</feature>
<evidence type="ECO:0000256" key="1">
    <source>
        <dbReference type="ARBA" id="ARBA00004613"/>
    </source>
</evidence>
<comment type="subcellular location">
    <subcellularLocation>
        <location evidence="1">Secreted</location>
    </subcellularLocation>
</comment>
<evidence type="ECO:0000313" key="8">
    <source>
        <dbReference type="EMBL" id="OWZ03730.1"/>
    </source>
</evidence>
<evidence type="ECO:0000256" key="2">
    <source>
        <dbReference type="ARBA" id="ARBA00009544"/>
    </source>
</evidence>
<comment type="caution">
    <text evidence="8">The sequence shown here is derived from an EMBL/GenBank/DDBJ whole genome shotgun (WGS) entry which is preliminary data.</text>
</comment>
<reference evidence="9" key="1">
    <citation type="submission" date="2017-03" db="EMBL/GenBank/DDBJ databases">
        <title>Phytopthora megakarya and P. palmivora, two closely related causual agents of cacao black pod achieved similar genome size and gene model numbers by different mechanisms.</title>
        <authorList>
            <person name="Ali S."/>
            <person name="Shao J."/>
            <person name="Larry D.J."/>
            <person name="Kronmiller B."/>
            <person name="Shen D."/>
            <person name="Strem M.D."/>
            <person name="Melnick R.L."/>
            <person name="Guiltinan M.J."/>
            <person name="Tyler B.M."/>
            <person name="Meinhardt L.W."/>
            <person name="Bailey B.A."/>
        </authorList>
    </citation>
    <scope>NUCLEOTIDE SEQUENCE [LARGE SCALE GENOMIC DNA]</scope>
    <source>
        <strain evidence="9">zdho120</strain>
    </source>
</reference>
<evidence type="ECO:0000256" key="5">
    <source>
        <dbReference type="ARBA" id="ARBA00023157"/>
    </source>
</evidence>
<sequence>MLGSNFVIAAFAASAAVASAHEGHDHSSASVSESVGSSHEEHEHSHTSSSGVSGTVGSTEECSADVSASFIATITNATYFDTCAEGLTFNVTSAFDVLNFTDSEFFAFCNSSTCLEPLHELMGSQDCLIMYEGTARDLSSEVSKLHDQCHEVLDAAGEEMDMGRHSSGSSSSTASGSSDASSLVMTAGSVVSAVVLAAFLA</sequence>
<evidence type="ECO:0000313" key="9">
    <source>
        <dbReference type="Proteomes" id="UP000198211"/>
    </source>
</evidence>
<keyword evidence="7" id="KW-0732">Signal</keyword>
<dbReference type="EMBL" id="NBNE01005355">
    <property type="protein sequence ID" value="OWZ03730.1"/>
    <property type="molecule type" value="Genomic_DNA"/>
</dbReference>
<dbReference type="SUPFAM" id="SSF48647">
    <property type="entry name" value="Fungal elicitin"/>
    <property type="match status" value="1"/>
</dbReference>
<feature type="compositionally biased region" description="Low complexity" evidence="6">
    <location>
        <begin position="47"/>
        <end position="56"/>
    </location>
</feature>
<evidence type="ECO:0000256" key="4">
    <source>
        <dbReference type="ARBA" id="ARBA00022978"/>
    </source>
</evidence>
<organism evidence="8 9">
    <name type="scientific">Phytophthora megakarya</name>
    <dbReference type="NCBI Taxonomy" id="4795"/>
    <lineage>
        <taxon>Eukaryota</taxon>
        <taxon>Sar</taxon>
        <taxon>Stramenopiles</taxon>
        <taxon>Oomycota</taxon>
        <taxon>Peronosporomycetes</taxon>
        <taxon>Peronosporales</taxon>
        <taxon>Peronosporaceae</taxon>
        <taxon>Phytophthora</taxon>
    </lineage>
</organism>
<feature type="compositionally biased region" description="Low complexity" evidence="6">
    <location>
        <begin position="28"/>
        <end position="37"/>
    </location>
</feature>
<name>A0A225VGW6_9STRA</name>
<proteinExistence type="inferred from homology"/>
<dbReference type="OrthoDB" id="127966at2759"/>
<feature type="signal peptide" evidence="7">
    <location>
        <begin position="1"/>
        <end position="20"/>
    </location>
</feature>
<evidence type="ECO:0000256" key="7">
    <source>
        <dbReference type="SAM" id="SignalP"/>
    </source>
</evidence>
<keyword evidence="5" id="KW-1015">Disulfide bond</keyword>
<dbReference type="InterPro" id="IPR002200">
    <property type="entry name" value="Elicitin"/>
</dbReference>
<dbReference type="Pfam" id="PF00964">
    <property type="entry name" value="Elicitin"/>
    <property type="match status" value="1"/>
</dbReference>
<dbReference type="AlphaFoldDB" id="A0A225VGW6"/>
<dbReference type="Proteomes" id="UP000198211">
    <property type="component" value="Unassembled WGS sequence"/>
</dbReference>
<keyword evidence="4" id="KW-0928">Hypersensitive response elicitation</keyword>
<keyword evidence="9" id="KW-1185">Reference proteome</keyword>
<comment type="similarity">
    <text evidence="2">Belongs to the elicitin family.</text>
</comment>
<protein>
    <submittedName>
        <fullName evidence="8">GPI-anchored Elicitin INL11b</fullName>
    </submittedName>
</protein>
<dbReference type="SMART" id="SM01187">
    <property type="entry name" value="Elicitin"/>
    <property type="match status" value="1"/>
</dbReference>
<gene>
    <name evidence="8" type="ORF">PHMEG_00024484</name>
</gene>
<feature type="region of interest" description="Disordered" evidence="6">
    <location>
        <begin position="26"/>
        <end position="56"/>
    </location>
</feature>
<dbReference type="GO" id="GO:0005576">
    <property type="term" value="C:extracellular region"/>
    <property type="evidence" value="ECO:0007669"/>
    <property type="project" value="UniProtKB-SubCell"/>
</dbReference>
<dbReference type="InterPro" id="IPR036470">
    <property type="entry name" value="Elicitin_sf"/>
</dbReference>
<accession>A0A225VGW6</accession>
<dbReference type="GO" id="GO:0052040">
    <property type="term" value="P:symbiont-mediated perturbation of host programmed cell death"/>
    <property type="evidence" value="ECO:0007669"/>
    <property type="project" value="UniProtKB-KW"/>
</dbReference>
<evidence type="ECO:0000256" key="3">
    <source>
        <dbReference type="ARBA" id="ARBA00022525"/>
    </source>
</evidence>
<keyword evidence="3" id="KW-0964">Secreted</keyword>
<evidence type="ECO:0000256" key="6">
    <source>
        <dbReference type="SAM" id="MobiDB-lite"/>
    </source>
</evidence>